<dbReference type="PANTHER" id="PTHR30154">
    <property type="entry name" value="LEUCINE-RESPONSIVE REGULATORY PROTEIN"/>
    <property type="match status" value="1"/>
</dbReference>
<dbReference type="EMBL" id="FTOQ01000025">
    <property type="protein sequence ID" value="SIT17084.1"/>
    <property type="molecule type" value="Genomic_DNA"/>
</dbReference>
<dbReference type="Pfam" id="PF01037">
    <property type="entry name" value="AsnC_trans_reg"/>
    <property type="match status" value="1"/>
</dbReference>
<protein>
    <submittedName>
        <fullName evidence="5">Transcriptional regulator, AsnC family</fullName>
    </submittedName>
</protein>
<keyword evidence="2" id="KW-0238">DNA-binding</keyword>
<dbReference type="OrthoDB" id="7847328at2"/>
<organism evidence="5 6">
    <name type="scientific">Roseivivax lentus</name>
    <dbReference type="NCBI Taxonomy" id="633194"/>
    <lineage>
        <taxon>Bacteria</taxon>
        <taxon>Pseudomonadati</taxon>
        <taxon>Pseudomonadota</taxon>
        <taxon>Alphaproteobacteria</taxon>
        <taxon>Rhodobacterales</taxon>
        <taxon>Roseobacteraceae</taxon>
        <taxon>Roseivivax</taxon>
    </lineage>
</organism>
<dbReference type="SMART" id="SM00344">
    <property type="entry name" value="HTH_ASNC"/>
    <property type="match status" value="1"/>
</dbReference>
<dbReference type="InterPro" id="IPR011991">
    <property type="entry name" value="ArsR-like_HTH"/>
</dbReference>
<dbReference type="Proteomes" id="UP000186684">
    <property type="component" value="Unassembled WGS sequence"/>
</dbReference>
<evidence type="ECO:0000256" key="3">
    <source>
        <dbReference type="ARBA" id="ARBA00023163"/>
    </source>
</evidence>
<evidence type="ECO:0000313" key="5">
    <source>
        <dbReference type="EMBL" id="SIT17084.1"/>
    </source>
</evidence>
<name>A0A1N7Q2G4_9RHOB</name>
<dbReference type="AlphaFoldDB" id="A0A1N7Q2G4"/>
<sequence>MSMNIDETDRRILAFLQKDASRSLDALSEAVHLSRNACWRRIKQMEDAGVIVARIARLDPEALGLGLSVFVMLRAKEHSEDWLKRFRAAVSEMPEIVGAFRMSGEIDYMLRVRVGSVGEYDRFYQRFIQKVPSADVSASFAMEEIKDTTALPL</sequence>
<dbReference type="PANTHER" id="PTHR30154:SF17">
    <property type="entry name" value="DNA-BINDING TRANSCRIPTIONAL ACTIVATOR DECR"/>
    <property type="match status" value="1"/>
</dbReference>
<dbReference type="InterPro" id="IPR019887">
    <property type="entry name" value="Tscrpt_reg_AsnC/Lrp_C"/>
</dbReference>
<evidence type="ECO:0000256" key="2">
    <source>
        <dbReference type="ARBA" id="ARBA00023125"/>
    </source>
</evidence>
<evidence type="ECO:0000259" key="4">
    <source>
        <dbReference type="PROSITE" id="PS50956"/>
    </source>
</evidence>
<dbReference type="SUPFAM" id="SSF46785">
    <property type="entry name" value="Winged helix' DNA-binding domain"/>
    <property type="match status" value="1"/>
</dbReference>
<dbReference type="GO" id="GO:0043200">
    <property type="term" value="P:response to amino acid"/>
    <property type="evidence" value="ECO:0007669"/>
    <property type="project" value="TreeGrafter"/>
</dbReference>
<proteinExistence type="predicted"/>
<dbReference type="GO" id="GO:0043565">
    <property type="term" value="F:sequence-specific DNA binding"/>
    <property type="evidence" value="ECO:0007669"/>
    <property type="project" value="InterPro"/>
</dbReference>
<keyword evidence="6" id="KW-1185">Reference proteome</keyword>
<dbReference type="Gene3D" id="1.10.10.10">
    <property type="entry name" value="Winged helix-like DNA-binding domain superfamily/Winged helix DNA-binding domain"/>
    <property type="match status" value="1"/>
</dbReference>
<dbReference type="InterPro" id="IPR019888">
    <property type="entry name" value="Tscrpt_reg_AsnC-like"/>
</dbReference>
<dbReference type="InterPro" id="IPR036388">
    <property type="entry name" value="WH-like_DNA-bd_sf"/>
</dbReference>
<dbReference type="PRINTS" id="PR00033">
    <property type="entry name" value="HTHASNC"/>
</dbReference>
<dbReference type="InterPro" id="IPR036390">
    <property type="entry name" value="WH_DNA-bd_sf"/>
</dbReference>
<dbReference type="Gene3D" id="3.30.70.920">
    <property type="match status" value="1"/>
</dbReference>
<dbReference type="STRING" id="633194.SAMN05421759_12526"/>
<dbReference type="CDD" id="cd00090">
    <property type="entry name" value="HTH_ARSR"/>
    <property type="match status" value="1"/>
</dbReference>
<dbReference type="Pfam" id="PF13412">
    <property type="entry name" value="HTH_24"/>
    <property type="match status" value="1"/>
</dbReference>
<keyword evidence="3" id="KW-0804">Transcription</keyword>
<evidence type="ECO:0000256" key="1">
    <source>
        <dbReference type="ARBA" id="ARBA00023015"/>
    </source>
</evidence>
<evidence type="ECO:0000313" key="6">
    <source>
        <dbReference type="Proteomes" id="UP000186684"/>
    </source>
</evidence>
<dbReference type="SUPFAM" id="SSF54909">
    <property type="entry name" value="Dimeric alpha+beta barrel"/>
    <property type="match status" value="1"/>
</dbReference>
<reference evidence="6" key="1">
    <citation type="submission" date="2017-01" db="EMBL/GenBank/DDBJ databases">
        <authorList>
            <person name="Varghese N."/>
            <person name="Submissions S."/>
        </authorList>
    </citation>
    <scope>NUCLEOTIDE SEQUENCE [LARGE SCALE GENOMIC DNA]</scope>
    <source>
        <strain evidence="6">DSM 29430</strain>
    </source>
</reference>
<dbReference type="PROSITE" id="PS50956">
    <property type="entry name" value="HTH_ASNC_2"/>
    <property type="match status" value="1"/>
</dbReference>
<dbReference type="RefSeq" id="WP_076451169.1">
    <property type="nucleotide sequence ID" value="NZ_FTOQ01000025.1"/>
</dbReference>
<dbReference type="InterPro" id="IPR011008">
    <property type="entry name" value="Dimeric_a/b-barrel"/>
</dbReference>
<dbReference type="GO" id="GO:0006355">
    <property type="term" value="P:regulation of DNA-templated transcription"/>
    <property type="evidence" value="ECO:0007669"/>
    <property type="project" value="UniProtKB-ARBA"/>
</dbReference>
<dbReference type="GO" id="GO:0005829">
    <property type="term" value="C:cytosol"/>
    <property type="evidence" value="ECO:0007669"/>
    <property type="project" value="TreeGrafter"/>
</dbReference>
<keyword evidence="1" id="KW-0805">Transcription regulation</keyword>
<feature type="domain" description="HTH asnC-type" evidence="4">
    <location>
        <begin position="5"/>
        <end position="66"/>
    </location>
</feature>
<dbReference type="InterPro" id="IPR000485">
    <property type="entry name" value="AsnC-type_HTH_dom"/>
</dbReference>
<gene>
    <name evidence="5" type="ORF">SAMN05421759_12526</name>
</gene>
<accession>A0A1N7Q2G4</accession>